<dbReference type="AlphaFoldDB" id="A0A4R6VN17"/>
<organism evidence="1 2">
    <name type="scientific">Maritalea mobilis</name>
    <dbReference type="NCBI Taxonomy" id="483324"/>
    <lineage>
        <taxon>Bacteria</taxon>
        <taxon>Pseudomonadati</taxon>
        <taxon>Pseudomonadota</taxon>
        <taxon>Alphaproteobacteria</taxon>
        <taxon>Hyphomicrobiales</taxon>
        <taxon>Devosiaceae</taxon>
        <taxon>Maritalea</taxon>
    </lineage>
</organism>
<protein>
    <submittedName>
        <fullName evidence="1">Uncharacterized protein</fullName>
    </submittedName>
</protein>
<evidence type="ECO:0000313" key="2">
    <source>
        <dbReference type="Proteomes" id="UP000295391"/>
    </source>
</evidence>
<keyword evidence="2" id="KW-1185">Reference proteome</keyword>
<comment type="caution">
    <text evidence="1">The sequence shown here is derived from an EMBL/GenBank/DDBJ whole genome shotgun (WGS) entry which is preliminary data.</text>
</comment>
<gene>
    <name evidence="1" type="ORF">ATL17_1593</name>
</gene>
<dbReference type="EMBL" id="SNYR01000002">
    <property type="protein sequence ID" value="TDQ63586.1"/>
    <property type="molecule type" value="Genomic_DNA"/>
</dbReference>
<name>A0A4R6VN17_9HYPH</name>
<dbReference type="RefSeq" id="WP_133572261.1">
    <property type="nucleotide sequence ID" value="NZ_SNYR01000002.1"/>
</dbReference>
<accession>A0A4R6VN17</accession>
<evidence type="ECO:0000313" key="1">
    <source>
        <dbReference type="EMBL" id="TDQ63586.1"/>
    </source>
</evidence>
<sequence length="108" mass="12477">MPKEMKPLETFDGRLALYIAHYQADGNVYPHFFEEITIASIKDLRLKEVAPRQEAPSVSFSDVSADCAEEMGVTFKTLERKPITRGGRLERQERARDWFHDYIDGVSR</sequence>
<proteinExistence type="predicted"/>
<reference evidence="1 2" key="1">
    <citation type="submission" date="2019-03" db="EMBL/GenBank/DDBJ databases">
        <title>Genomic Encyclopedia of Type Strains, Phase III (KMG-III): the genomes of soil and plant-associated and newly described type strains.</title>
        <authorList>
            <person name="Whitman W."/>
        </authorList>
    </citation>
    <scope>NUCLEOTIDE SEQUENCE [LARGE SCALE GENOMIC DNA]</scope>
    <source>
        <strain evidence="1 2">CGMCC 1.7002</strain>
    </source>
</reference>
<dbReference type="Proteomes" id="UP000295391">
    <property type="component" value="Unassembled WGS sequence"/>
</dbReference>